<evidence type="ECO:0000256" key="3">
    <source>
        <dbReference type="SAM" id="Phobius"/>
    </source>
</evidence>
<evidence type="ECO:0000256" key="1">
    <source>
        <dbReference type="SAM" id="Coils"/>
    </source>
</evidence>
<feature type="coiled-coil region" evidence="1">
    <location>
        <begin position="384"/>
        <end position="411"/>
    </location>
</feature>
<keyword evidence="6" id="KW-1185">Reference proteome</keyword>
<dbReference type="InterPro" id="IPR058610">
    <property type="entry name" value="WIT1_2_N"/>
</dbReference>
<evidence type="ECO:0000256" key="2">
    <source>
        <dbReference type="SAM" id="MobiDB-lite"/>
    </source>
</evidence>
<comment type="caution">
    <text evidence="5">The sequence shown here is derived from an EMBL/GenBank/DDBJ whole genome shotgun (WGS) entry which is preliminary data.</text>
</comment>
<sequence>METKTVDGSDIVEIVPDEESQNYVKSDMLPEHDAVSVSEFVEEAVEAEPVENGASSTDNKASDVEENLNISEKLTADLEEKLTHTKENEEEIIFPKNVLNNDALNEQERLKDFELQPTMWTMSFSDSASDVLQLNDGSNLSDKLEEITKYALTLKEKELVSQEKLANAELKIKGLEDRLEMQSRHLEQEMKIRALEEDELEKAKAMSSRLETDSKCLKEEVLNLEGQLKSSRDKNEEYKKLVEQNEENCIESFERALELDNLLVISDSRTKEMEKLLVSLQNEISGIYQKQDPNKHRQEPLNGIEPELLKVEEQSMHSINGLRYNEKSEDSLVKNKELEAALLATRKKEQELLEALIVAEERISSYEEMAKSSACTHFEVENLAEVLQGTVKDAQVKIRTLELELENALGREIKLQTRLKDSEAPISMQENFAHVTAKVKELEHLFELQANDAETKLQAEKENGACADTEVRKLRKNLNLLVDCVKESEDQASQAYASEIAKELELQVLYAKLAEINIIVQNIQARFMVAETRAVGAEAEWSALTYTNSKLNEELTNVQAYMDEIQTTLHRIDSEKQLVVYQLISTTKNINSLTKQLADERQRLQKEISTLVRDNLDLTRKYLNVKEDLNTILSNHQIHQKKSNAQEETVTENSEDLKSGCRKSSSIDMHITDLQQKLQFGENKLQQDVKGLAADSGNFGRSLLFTESTNLKTERHTVPVSGFGSIIKSMSVVVLVLVIGLVIAKLV</sequence>
<dbReference type="Proteomes" id="UP000824469">
    <property type="component" value="Unassembled WGS sequence"/>
</dbReference>
<evidence type="ECO:0000313" key="6">
    <source>
        <dbReference type="Proteomes" id="UP000824469"/>
    </source>
</evidence>
<dbReference type="InterPro" id="IPR039976">
    <property type="entry name" value="WIT1/WIT2"/>
</dbReference>
<proteinExistence type="predicted"/>
<keyword evidence="3" id="KW-0812">Transmembrane</keyword>
<feature type="coiled-coil region" evidence="1">
    <location>
        <begin position="583"/>
        <end position="621"/>
    </location>
</feature>
<keyword evidence="3" id="KW-1133">Transmembrane helix</keyword>
<evidence type="ECO:0000313" key="5">
    <source>
        <dbReference type="EMBL" id="KAH9314406.1"/>
    </source>
</evidence>
<feature type="transmembrane region" description="Helical" evidence="3">
    <location>
        <begin position="722"/>
        <end position="744"/>
    </location>
</feature>
<dbReference type="Pfam" id="PF26581">
    <property type="entry name" value="WIT1_2_N"/>
    <property type="match status" value="1"/>
</dbReference>
<gene>
    <name evidence="5" type="ORF">KI387_023033</name>
</gene>
<dbReference type="EMBL" id="JAHRHJ020000005">
    <property type="protein sequence ID" value="KAH9314406.1"/>
    <property type="molecule type" value="Genomic_DNA"/>
</dbReference>
<dbReference type="PANTHER" id="PTHR35705">
    <property type="entry name" value="WPP DOMAIN-INTERACTING TAIL-ANCHORED PROTEIN 1"/>
    <property type="match status" value="1"/>
</dbReference>
<feature type="region of interest" description="Disordered" evidence="2">
    <location>
        <begin position="45"/>
        <end position="66"/>
    </location>
</feature>
<feature type="coiled-coil region" evidence="1">
    <location>
        <begin position="165"/>
        <end position="248"/>
    </location>
</feature>
<evidence type="ECO:0000259" key="4">
    <source>
        <dbReference type="Pfam" id="PF26581"/>
    </source>
</evidence>
<dbReference type="AlphaFoldDB" id="A0AA38L7M4"/>
<protein>
    <recommendedName>
        <fullName evidence="4">WIT1/2 N-terminal helical bundle domain-containing protein</fullName>
    </recommendedName>
</protein>
<keyword evidence="3" id="KW-0472">Membrane</keyword>
<feature type="domain" description="WIT1/2 N-terminal helical bundle" evidence="4">
    <location>
        <begin position="201"/>
        <end position="315"/>
    </location>
</feature>
<organism evidence="5 6">
    <name type="scientific">Taxus chinensis</name>
    <name type="common">Chinese yew</name>
    <name type="synonym">Taxus wallichiana var. chinensis</name>
    <dbReference type="NCBI Taxonomy" id="29808"/>
    <lineage>
        <taxon>Eukaryota</taxon>
        <taxon>Viridiplantae</taxon>
        <taxon>Streptophyta</taxon>
        <taxon>Embryophyta</taxon>
        <taxon>Tracheophyta</taxon>
        <taxon>Spermatophyta</taxon>
        <taxon>Pinopsida</taxon>
        <taxon>Pinidae</taxon>
        <taxon>Conifers II</taxon>
        <taxon>Cupressales</taxon>
        <taxon>Taxaceae</taxon>
        <taxon>Taxus</taxon>
    </lineage>
</organism>
<accession>A0AA38L7M4</accession>
<name>A0AA38L7M4_TAXCH</name>
<dbReference type="OMA" id="GMLRSSM"/>
<reference evidence="5 6" key="1">
    <citation type="journal article" date="2021" name="Nat. Plants">
        <title>The Taxus genome provides insights into paclitaxel biosynthesis.</title>
        <authorList>
            <person name="Xiong X."/>
            <person name="Gou J."/>
            <person name="Liao Q."/>
            <person name="Li Y."/>
            <person name="Zhou Q."/>
            <person name="Bi G."/>
            <person name="Li C."/>
            <person name="Du R."/>
            <person name="Wang X."/>
            <person name="Sun T."/>
            <person name="Guo L."/>
            <person name="Liang H."/>
            <person name="Lu P."/>
            <person name="Wu Y."/>
            <person name="Zhang Z."/>
            <person name="Ro D.K."/>
            <person name="Shang Y."/>
            <person name="Huang S."/>
            <person name="Yan J."/>
        </authorList>
    </citation>
    <scope>NUCLEOTIDE SEQUENCE [LARGE SCALE GENOMIC DNA]</scope>
    <source>
        <strain evidence="5">Ta-2019</strain>
    </source>
</reference>
<keyword evidence="1" id="KW-0175">Coiled coil</keyword>